<feature type="region of interest" description="Disordered" evidence="1">
    <location>
        <begin position="287"/>
        <end position="314"/>
    </location>
</feature>
<feature type="region of interest" description="Disordered" evidence="1">
    <location>
        <begin position="129"/>
        <end position="156"/>
    </location>
</feature>
<feature type="region of interest" description="Disordered" evidence="1">
    <location>
        <begin position="208"/>
        <end position="235"/>
    </location>
</feature>
<feature type="compositionally biased region" description="Basic and acidic residues" evidence="1">
    <location>
        <begin position="147"/>
        <end position="156"/>
    </location>
</feature>
<feature type="compositionally biased region" description="Polar residues" evidence="1">
    <location>
        <begin position="129"/>
        <end position="138"/>
    </location>
</feature>
<feature type="compositionally biased region" description="Polar residues" evidence="1">
    <location>
        <begin position="366"/>
        <end position="375"/>
    </location>
</feature>
<proteinExistence type="predicted"/>
<evidence type="ECO:0000313" key="2">
    <source>
        <dbReference type="Proteomes" id="UP000095280"/>
    </source>
</evidence>
<feature type="region of interest" description="Disordered" evidence="1">
    <location>
        <begin position="366"/>
        <end position="393"/>
    </location>
</feature>
<dbReference type="AlphaFoldDB" id="A0A1I8HA18"/>
<organism evidence="2 3">
    <name type="scientific">Macrostomum lignano</name>
    <dbReference type="NCBI Taxonomy" id="282301"/>
    <lineage>
        <taxon>Eukaryota</taxon>
        <taxon>Metazoa</taxon>
        <taxon>Spiralia</taxon>
        <taxon>Lophotrochozoa</taxon>
        <taxon>Platyhelminthes</taxon>
        <taxon>Rhabditophora</taxon>
        <taxon>Macrostomorpha</taxon>
        <taxon>Macrostomida</taxon>
        <taxon>Macrostomidae</taxon>
        <taxon>Macrostomum</taxon>
    </lineage>
</organism>
<dbReference type="Proteomes" id="UP000095280">
    <property type="component" value="Unplaced"/>
</dbReference>
<feature type="compositionally biased region" description="Basic and acidic residues" evidence="1">
    <location>
        <begin position="305"/>
        <end position="314"/>
    </location>
</feature>
<sequence>MPKRQECALTISSEHSDLAAASVIWFTCCSQAAAAAAAIRAGSQSICEFSGGSEENPSGTGLKRKRRSVLDSEVSHASDMPKRQECALTISSEHSDLAAASVIWFTCCSQAAAAAAAIRAGSQSICEFSGGSEENPSGTGLKRKRRSVLDSEVSHASDMPKRQECALTISSEHSDLAAASVIWFTCCSQAAAAAAAIRAGSQSICEFSGGSEENPSGTGLKRKRRSVLDSEVSHASDMPKRQECALTISSEHSDLAAASVIWFTCCSQAAAAAAAIRAGSQSICEFSGGSEENPSGTGLKRKRRSVLDSEVSHASDMPKRQECALTISSEHSDLAAASVIWFTCCSQAAAAAAAIRAGSQSICEFSGGSEENPSGTGLKRKRRSVLDSEVSHASDMPKRQECALTISSEHSDLAAASVIWFTCCSQAAAAAAAIRAGSQSICEFSGGSEENPSGTGLKRKRRSVLDSEVSHASDMPKRQECALTISSEHSDLAAASVIWFTCCSQAAAAAAALSVQAVSLFVNFLVDLKKTRPAQD</sequence>
<keyword evidence="2" id="KW-1185">Reference proteome</keyword>
<dbReference type="WBParaSite" id="maker-uti_cns_0005163-snap-gene-0.3-mRNA-1">
    <property type="protein sequence ID" value="maker-uti_cns_0005163-snap-gene-0.3-mRNA-1"/>
    <property type="gene ID" value="maker-uti_cns_0005163-snap-gene-0.3"/>
</dbReference>
<reference evidence="3" key="1">
    <citation type="submission" date="2016-11" db="UniProtKB">
        <authorList>
            <consortium name="WormBaseParasite"/>
        </authorList>
    </citation>
    <scope>IDENTIFICATION</scope>
</reference>
<feature type="compositionally biased region" description="Basic and acidic residues" evidence="1">
    <location>
        <begin position="226"/>
        <end position="235"/>
    </location>
</feature>
<name>A0A1I8HA18_9PLAT</name>
<feature type="compositionally biased region" description="Polar residues" evidence="1">
    <location>
        <begin position="287"/>
        <end position="296"/>
    </location>
</feature>
<feature type="compositionally biased region" description="Basic and acidic residues" evidence="1">
    <location>
        <begin position="384"/>
        <end position="393"/>
    </location>
</feature>
<feature type="compositionally biased region" description="Polar residues" evidence="1">
    <location>
        <begin position="208"/>
        <end position="217"/>
    </location>
</feature>
<accession>A0A1I8HA18</accession>
<protein>
    <submittedName>
        <fullName evidence="3">SET domain-containing protein</fullName>
    </submittedName>
</protein>
<evidence type="ECO:0000313" key="3">
    <source>
        <dbReference type="WBParaSite" id="maker-uti_cns_0005163-snap-gene-0.3-mRNA-1"/>
    </source>
</evidence>
<evidence type="ECO:0000256" key="1">
    <source>
        <dbReference type="SAM" id="MobiDB-lite"/>
    </source>
</evidence>